<feature type="domain" description="Glycoside hydrolase family 5" evidence="7">
    <location>
        <begin position="142"/>
        <end position="413"/>
    </location>
</feature>
<evidence type="ECO:0000256" key="2">
    <source>
        <dbReference type="ARBA" id="ARBA00022801"/>
    </source>
</evidence>
<dbReference type="PANTHER" id="PTHR31297">
    <property type="entry name" value="GLUCAN ENDO-1,6-BETA-GLUCOSIDASE B"/>
    <property type="match status" value="1"/>
</dbReference>
<evidence type="ECO:0000256" key="1">
    <source>
        <dbReference type="ARBA" id="ARBA00005641"/>
    </source>
</evidence>
<evidence type="ECO:0000313" key="8">
    <source>
        <dbReference type="EMBL" id="KAH8106749.1"/>
    </source>
</evidence>
<dbReference type="InterPro" id="IPR017853">
    <property type="entry name" value="GH"/>
</dbReference>
<feature type="compositionally biased region" description="Low complexity" evidence="5">
    <location>
        <begin position="450"/>
        <end position="504"/>
    </location>
</feature>
<evidence type="ECO:0000256" key="5">
    <source>
        <dbReference type="SAM" id="MobiDB-lite"/>
    </source>
</evidence>
<dbReference type="GO" id="GO:0009251">
    <property type="term" value="P:glucan catabolic process"/>
    <property type="evidence" value="ECO:0007669"/>
    <property type="project" value="TreeGrafter"/>
</dbReference>
<dbReference type="Pfam" id="PF00150">
    <property type="entry name" value="Cellulase"/>
    <property type="match status" value="1"/>
</dbReference>
<evidence type="ECO:0000256" key="3">
    <source>
        <dbReference type="ARBA" id="ARBA00023295"/>
    </source>
</evidence>
<name>A0A8K0UZ54_9AGAR</name>
<dbReference type="EMBL" id="JAEVFJ010000002">
    <property type="protein sequence ID" value="KAH8106749.1"/>
    <property type="molecule type" value="Genomic_DNA"/>
</dbReference>
<evidence type="ECO:0000313" key="9">
    <source>
        <dbReference type="Proteomes" id="UP000813824"/>
    </source>
</evidence>
<dbReference type="InterPro" id="IPR001547">
    <property type="entry name" value="Glyco_hydro_5"/>
</dbReference>
<feature type="region of interest" description="Disordered" evidence="5">
    <location>
        <begin position="447"/>
        <end position="514"/>
    </location>
</feature>
<dbReference type="InterPro" id="IPR050386">
    <property type="entry name" value="Glycosyl_hydrolase_5"/>
</dbReference>
<dbReference type="OrthoDB" id="1887033at2759"/>
<organism evidence="8 9">
    <name type="scientific">Cristinia sonorae</name>
    <dbReference type="NCBI Taxonomy" id="1940300"/>
    <lineage>
        <taxon>Eukaryota</taxon>
        <taxon>Fungi</taxon>
        <taxon>Dikarya</taxon>
        <taxon>Basidiomycota</taxon>
        <taxon>Agaricomycotina</taxon>
        <taxon>Agaricomycetes</taxon>
        <taxon>Agaricomycetidae</taxon>
        <taxon>Agaricales</taxon>
        <taxon>Pleurotineae</taxon>
        <taxon>Stephanosporaceae</taxon>
        <taxon>Cristinia</taxon>
    </lineage>
</organism>
<keyword evidence="9" id="KW-1185">Reference proteome</keyword>
<evidence type="ECO:0000256" key="4">
    <source>
        <dbReference type="RuleBase" id="RU361153"/>
    </source>
</evidence>
<reference evidence="8" key="1">
    <citation type="journal article" date="2021" name="New Phytol.">
        <title>Evolutionary innovations through gain and loss of genes in the ectomycorrhizal Boletales.</title>
        <authorList>
            <person name="Wu G."/>
            <person name="Miyauchi S."/>
            <person name="Morin E."/>
            <person name="Kuo A."/>
            <person name="Drula E."/>
            <person name="Varga T."/>
            <person name="Kohler A."/>
            <person name="Feng B."/>
            <person name="Cao Y."/>
            <person name="Lipzen A."/>
            <person name="Daum C."/>
            <person name="Hundley H."/>
            <person name="Pangilinan J."/>
            <person name="Johnson J."/>
            <person name="Barry K."/>
            <person name="LaButti K."/>
            <person name="Ng V."/>
            <person name="Ahrendt S."/>
            <person name="Min B."/>
            <person name="Choi I.G."/>
            <person name="Park H."/>
            <person name="Plett J.M."/>
            <person name="Magnuson J."/>
            <person name="Spatafora J.W."/>
            <person name="Nagy L.G."/>
            <person name="Henrissat B."/>
            <person name="Grigoriev I.V."/>
            <person name="Yang Z.L."/>
            <person name="Xu J."/>
            <person name="Martin F.M."/>
        </authorList>
    </citation>
    <scope>NUCLEOTIDE SEQUENCE</scope>
    <source>
        <strain evidence="8">KKN 215</strain>
    </source>
</reference>
<evidence type="ECO:0000256" key="6">
    <source>
        <dbReference type="SAM" id="SignalP"/>
    </source>
</evidence>
<gene>
    <name evidence="8" type="ORF">BXZ70DRAFT_914919</name>
</gene>
<sequence>MFNLGGFATLLHALAITNILISPVAVSASSADRSIHARAAAIVKRTLSIRDNNSLASRADCSHPPSYNAPPITDQEFAPYNEAEATYYRYRQQQSVNLGSWFLHEKWMTPSVFECAAGHKGGEIDIAHGWGGVNGARAVLEKHWDTFIKEDDLKYLQSIGINTVRLPIGYFNLGPEFTKGTPFDGVGEVYKNAWPRIVRTINQAAKYNIGVLVDMHGAVGSQNGNDHSGVSDGKTQLFHNKGFQDKTIDALVFLMKKLVKVNNVVGIQILNEPKNVNELIPFYNRAIDAMRATSEEAKAFPLYIHDGFDLRKFSNYVAGRKDFVVQDNHSYFVFSASDKAKSADQHIQDVKHGVKGSLSSASQKQGRNLVIDEWSCALNGGASREVSKDFCTSQMKTYTQATAGWSFWSYNKENCEHDAGWCFKSAVGKNLPKTFFSYPDSNGKVPQGIATAPTASSSTSSPSSTSASTSTSSGNAAATTTASSAEASGTASATISPAAPAATGKCKTSKARSLKKLQKRSKHVPVVHIKRDDAQEANQRGYKDGVRAAKDFAAFDLSKLGFTWQFINDNVAKLGSGVVKSANIDDYADGFFKGLRDGEAEVQKLL</sequence>
<dbReference type="GO" id="GO:0005576">
    <property type="term" value="C:extracellular region"/>
    <property type="evidence" value="ECO:0007669"/>
    <property type="project" value="TreeGrafter"/>
</dbReference>
<proteinExistence type="inferred from homology"/>
<dbReference type="AlphaFoldDB" id="A0A8K0UZ54"/>
<accession>A0A8K0UZ54</accession>
<dbReference type="GO" id="GO:0009986">
    <property type="term" value="C:cell surface"/>
    <property type="evidence" value="ECO:0007669"/>
    <property type="project" value="TreeGrafter"/>
</dbReference>
<keyword evidence="3 4" id="KW-0326">Glycosidase</keyword>
<keyword evidence="6" id="KW-0732">Signal</keyword>
<dbReference type="Gene3D" id="3.20.20.80">
    <property type="entry name" value="Glycosidases"/>
    <property type="match status" value="1"/>
</dbReference>
<comment type="similarity">
    <text evidence="1 4">Belongs to the glycosyl hydrolase 5 (cellulase A) family.</text>
</comment>
<feature type="signal peptide" evidence="6">
    <location>
        <begin position="1"/>
        <end position="28"/>
    </location>
</feature>
<protein>
    <submittedName>
        <fullName evidence="8">Glycoside hydrolase superfamily</fullName>
    </submittedName>
</protein>
<evidence type="ECO:0000259" key="7">
    <source>
        <dbReference type="Pfam" id="PF00150"/>
    </source>
</evidence>
<feature type="chain" id="PRO_5035457241" evidence="6">
    <location>
        <begin position="29"/>
        <end position="606"/>
    </location>
</feature>
<dbReference type="PANTHER" id="PTHR31297:SF43">
    <property type="entry name" value="GLUCAN 1,3-BETA-GLUCOSIDASE 3"/>
    <property type="match status" value="1"/>
</dbReference>
<keyword evidence="2 4" id="KW-0378">Hydrolase</keyword>
<dbReference type="SUPFAM" id="SSF51445">
    <property type="entry name" value="(Trans)glycosidases"/>
    <property type="match status" value="1"/>
</dbReference>
<dbReference type="Proteomes" id="UP000813824">
    <property type="component" value="Unassembled WGS sequence"/>
</dbReference>
<dbReference type="GO" id="GO:0046557">
    <property type="term" value="F:glucan endo-1,6-beta-glucosidase activity"/>
    <property type="evidence" value="ECO:0007669"/>
    <property type="project" value="TreeGrafter"/>
</dbReference>
<comment type="caution">
    <text evidence="8">The sequence shown here is derived from an EMBL/GenBank/DDBJ whole genome shotgun (WGS) entry which is preliminary data.</text>
</comment>